<name>A0A2N3LKI7_9BACI</name>
<dbReference type="AlphaFoldDB" id="A0A2N3LKI7"/>
<sequence>MVKSTKAKTHEIKVFKFDFMRFFDFHCVLSQPLFIRLYMQENRVNLTGITEKCIGKKDYQIKTPNKRVHTRYHLTPFLDILIKQSVPRKRDLFFMY</sequence>
<dbReference type="Proteomes" id="UP000233440">
    <property type="component" value="Unassembled WGS sequence"/>
</dbReference>
<evidence type="ECO:0000313" key="1">
    <source>
        <dbReference type="EMBL" id="PKR85151.1"/>
    </source>
</evidence>
<evidence type="ECO:0000313" key="2">
    <source>
        <dbReference type="Proteomes" id="UP000233440"/>
    </source>
</evidence>
<accession>A0A2N3LKI7</accession>
<dbReference type="EMBL" id="PIQO01000006">
    <property type="protein sequence ID" value="PKR85151.1"/>
    <property type="molecule type" value="Genomic_DNA"/>
</dbReference>
<reference evidence="1 2" key="1">
    <citation type="submission" date="2017-11" db="EMBL/GenBank/DDBJ databases">
        <title>Bacillus camelliae sp. nov., isolated from pu'er tea.</title>
        <authorList>
            <person name="Niu L."/>
        </authorList>
    </citation>
    <scope>NUCLEOTIDE SEQUENCE [LARGE SCALE GENOMIC DNA]</scope>
    <source>
        <strain evidence="1 2">7578-1</strain>
    </source>
</reference>
<proteinExistence type="predicted"/>
<organism evidence="1 2">
    <name type="scientific">Heyndrickxia camelliae</name>
    <dbReference type="NCBI Taxonomy" id="1707093"/>
    <lineage>
        <taxon>Bacteria</taxon>
        <taxon>Bacillati</taxon>
        <taxon>Bacillota</taxon>
        <taxon>Bacilli</taxon>
        <taxon>Bacillales</taxon>
        <taxon>Bacillaceae</taxon>
        <taxon>Heyndrickxia</taxon>
    </lineage>
</organism>
<keyword evidence="2" id="KW-1185">Reference proteome</keyword>
<gene>
    <name evidence="1" type="ORF">CWO92_10350</name>
</gene>
<protein>
    <submittedName>
        <fullName evidence="1">Uncharacterized protein</fullName>
    </submittedName>
</protein>
<comment type="caution">
    <text evidence="1">The sequence shown here is derived from an EMBL/GenBank/DDBJ whole genome shotgun (WGS) entry which is preliminary data.</text>
</comment>